<dbReference type="AlphaFoldDB" id="A0A0F6A9Y1"/>
<accession>A0A0F6A9Y1</accession>
<evidence type="ECO:0000313" key="1">
    <source>
        <dbReference type="EMBL" id="KKE82985.1"/>
    </source>
</evidence>
<protein>
    <submittedName>
        <fullName evidence="1">Uncharacterized protein</fullName>
    </submittedName>
</protein>
<comment type="caution">
    <text evidence="1">The sequence shown here is derived from an EMBL/GenBank/DDBJ whole genome shotgun (WGS) entry which is preliminary data.</text>
</comment>
<proteinExistence type="predicted"/>
<dbReference type="Proteomes" id="UP000033434">
    <property type="component" value="Unassembled WGS sequence"/>
</dbReference>
<organism evidence="1 2">
    <name type="scientific">Pseudoalteromonas luteoviolacea S4054</name>
    <dbReference type="NCBI Taxonomy" id="1129367"/>
    <lineage>
        <taxon>Bacteria</taxon>
        <taxon>Pseudomonadati</taxon>
        <taxon>Pseudomonadota</taxon>
        <taxon>Gammaproteobacteria</taxon>
        <taxon>Alteromonadales</taxon>
        <taxon>Pseudoalteromonadaceae</taxon>
        <taxon>Pseudoalteromonas</taxon>
    </lineage>
</organism>
<reference evidence="1 2" key="1">
    <citation type="journal article" date="2015" name="BMC Genomics">
        <title>Genome mining reveals unlocked bioactive potential of marine Gram-negative bacteria.</title>
        <authorList>
            <person name="Machado H."/>
            <person name="Sonnenschein E.C."/>
            <person name="Melchiorsen J."/>
            <person name="Gram L."/>
        </authorList>
    </citation>
    <scope>NUCLEOTIDE SEQUENCE [LARGE SCALE GENOMIC DNA]</scope>
    <source>
        <strain evidence="1 2">S4054</strain>
    </source>
</reference>
<dbReference type="EMBL" id="AUXW01000154">
    <property type="protein sequence ID" value="KKE82985.1"/>
    <property type="molecule type" value="Genomic_DNA"/>
</dbReference>
<sequence>MLVFDLINALFEFNGIFGRRITLAMAFNFAR</sequence>
<evidence type="ECO:0000313" key="2">
    <source>
        <dbReference type="Proteomes" id="UP000033434"/>
    </source>
</evidence>
<gene>
    <name evidence="1" type="ORF">N479_01365</name>
</gene>
<name>A0A0F6A9Y1_9GAMM</name>